<gene>
    <name evidence="1" type="ORF">E2C01_076835</name>
</gene>
<reference evidence="1 2" key="1">
    <citation type="submission" date="2019-05" db="EMBL/GenBank/DDBJ databases">
        <title>Another draft genome of Portunus trituberculatus and its Hox gene families provides insights of decapod evolution.</title>
        <authorList>
            <person name="Jeong J.-H."/>
            <person name="Song I."/>
            <person name="Kim S."/>
            <person name="Choi T."/>
            <person name="Kim D."/>
            <person name="Ryu S."/>
            <person name="Kim W."/>
        </authorList>
    </citation>
    <scope>NUCLEOTIDE SEQUENCE [LARGE SCALE GENOMIC DNA]</scope>
    <source>
        <tissue evidence="1">Muscle</tissue>
    </source>
</reference>
<comment type="caution">
    <text evidence="1">The sequence shown here is derived from an EMBL/GenBank/DDBJ whole genome shotgun (WGS) entry which is preliminary data.</text>
</comment>
<evidence type="ECO:0000313" key="1">
    <source>
        <dbReference type="EMBL" id="MPC82187.1"/>
    </source>
</evidence>
<accession>A0A5B7IKP6</accession>
<name>A0A5B7IKP6_PORTR</name>
<dbReference type="EMBL" id="VSRR010059080">
    <property type="protein sequence ID" value="MPC82187.1"/>
    <property type="molecule type" value="Genomic_DNA"/>
</dbReference>
<dbReference type="Proteomes" id="UP000324222">
    <property type="component" value="Unassembled WGS sequence"/>
</dbReference>
<organism evidence="1 2">
    <name type="scientific">Portunus trituberculatus</name>
    <name type="common">Swimming crab</name>
    <name type="synonym">Neptunus trituberculatus</name>
    <dbReference type="NCBI Taxonomy" id="210409"/>
    <lineage>
        <taxon>Eukaryota</taxon>
        <taxon>Metazoa</taxon>
        <taxon>Ecdysozoa</taxon>
        <taxon>Arthropoda</taxon>
        <taxon>Crustacea</taxon>
        <taxon>Multicrustacea</taxon>
        <taxon>Malacostraca</taxon>
        <taxon>Eumalacostraca</taxon>
        <taxon>Eucarida</taxon>
        <taxon>Decapoda</taxon>
        <taxon>Pleocyemata</taxon>
        <taxon>Brachyura</taxon>
        <taxon>Eubrachyura</taxon>
        <taxon>Portunoidea</taxon>
        <taxon>Portunidae</taxon>
        <taxon>Portuninae</taxon>
        <taxon>Portunus</taxon>
    </lineage>
</organism>
<dbReference type="AlphaFoldDB" id="A0A5B7IKP6"/>
<proteinExistence type="predicted"/>
<evidence type="ECO:0000313" key="2">
    <source>
        <dbReference type="Proteomes" id="UP000324222"/>
    </source>
</evidence>
<protein>
    <submittedName>
        <fullName evidence="1">Uncharacterized protein</fullName>
    </submittedName>
</protein>
<sequence length="90" mass="9991">MYPSGENNLNVLRDDGMRRKEKQPVWSLPSLSLLPSLPSLTVDSGSREVAGRRECTQGNAWSTGYTALISAKKPSLPRAVMEEEETWQAN</sequence>
<keyword evidence="2" id="KW-1185">Reference proteome</keyword>